<dbReference type="AlphaFoldDB" id="A0A2P2IVN1"/>
<name>A0A2P2IVN1_RHIMU</name>
<organism evidence="1">
    <name type="scientific">Rhizophora mucronata</name>
    <name type="common">Asiatic mangrove</name>
    <dbReference type="NCBI Taxonomy" id="61149"/>
    <lineage>
        <taxon>Eukaryota</taxon>
        <taxon>Viridiplantae</taxon>
        <taxon>Streptophyta</taxon>
        <taxon>Embryophyta</taxon>
        <taxon>Tracheophyta</taxon>
        <taxon>Spermatophyta</taxon>
        <taxon>Magnoliopsida</taxon>
        <taxon>eudicotyledons</taxon>
        <taxon>Gunneridae</taxon>
        <taxon>Pentapetalae</taxon>
        <taxon>rosids</taxon>
        <taxon>fabids</taxon>
        <taxon>Malpighiales</taxon>
        <taxon>Rhizophoraceae</taxon>
        <taxon>Rhizophora</taxon>
    </lineage>
</organism>
<reference evidence="1" key="1">
    <citation type="submission" date="2018-02" db="EMBL/GenBank/DDBJ databases">
        <title>Rhizophora mucronata_Transcriptome.</title>
        <authorList>
            <person name="Meera S.P."/>
            <person name="Sreeshan A."/>
            <person name="Augustine A."/>
        </authorList>
    </citation>
    <scope>NUCLEOTIDE SEQUENCE</scope>
    <source>
        <tissue evidence="1">Leaf</tissue>
    </source>
</reference>
<sequence length="19" mass="2236">MFCSQICMQLLGNMMMPKE</sequence>
<dbReference type="EMBL" id="GGEC01004798">
    <property type="protein sequence ID" value="MBW85281.1"/>
    <property type="molecule type" value="Transcribed_RNA"/>
</dbReference>
<protein>
    <submittedName>
        <fullName evidence="1">Uncharacterized protein</fullName>
    </submittedName>
</protein>
<proteinExistence type="predicted"/>
<evidence type="ECO:0000313" key="1">
    <source>
        <dbReference type="EMBL" id="MBW85281.1"/>
    </source>
</evidence>
<accession>A0A2P2IVN1</accession>